<evidence type="ECO:0000256" key="2">
    <source>
        <dbReference type="ARBA" id="ARBA00022737"/>
    </source>
</evidence>
<evidence type="ECO:0000256" key="9">
    <source>
        <dbReference type="SAM" id="MobiDB-lite"/>
    </source>
</evidence>
<dbReference type="PANTHER" id="PTHR22655">
    <property type="entry name" value="ATP-DEPENDENT RNA HELICASE TDRD12-RELATED"/>
    <property type="match status" value="1"/>
</dbReference>
<feature type="region of interest" description="Disordered" evidence="9">
    <location>
        <begin position="232"/>
        <end position="258"/>
    </location>
</feature>
<feature type="compositionally biased region" description="Polar residues" evidence="9">
    <location>
        <begin position="335"/>
        <end position="344"/>
    </location>
</feature>
<keyword evidence="2" id="KW-0677">Repeat</keyword>
<feature type="compositionally biased region" description="Polar residues" evidence="9">
    <location>
        <begin position="232"/>
        <end position="250"/>
    </location>
</feature>
<dbReference type="Proteomes" id="UP000075886">
    <property type="component" value="Unassembled WGS sequence"/>
</dbReference>
<evidence type="ECO:0000256" key="3">
    <source>
        <dbReference type="ARBA" id="ARBA00022741"/>
    </source>
</evidence>
<dbReference type="VEuPathDB" id="VectorBase:AFAF011824"/>
<feature type="region of interest" description="Disordered" evidence="9">
    <location>
        <begin position="1605"/>
        <end position="1624"/>
    </location>
</feature>
<dbReference type="Gene3D" id="2.30.30.140">
    <property type="match status" value="2"/>
</dbReference>
<keyword evidence="4" id="KW-0378">Hydrolase</keyword>
<feature type="compositionally biased region" description="Basic and acidic residues" evidence="9">
    <location>
        <begin position="431"/>
        <end position="449"/>
    </location>
</feature>
<comment type="catalytic activity">
    <reaction evidence="7">
        <text>ATP + H2O = ADP + phosphate + H(+)</text>
        <dbReference type="Rhea" id="RHEA:13065"/>
        <dbReference type="ChEBI" id="CHEBI:15377"/>
        <dbReference type="ChEBI" id="CHEBI:15378"/>
        <dbReference type="ChEBI" id="CHEBI:30616"/>
        <dbReference type="ChEBI" id="CHEBI:43474"/>
        <dbReference type="ChEBI" id="CHEBI:456216"/>
        <dbReference type="EC" id="3.6.4.13"/>
    </reaction>
</comment>
<dbReference type="PROSITE" id="PS51203">
    <property type="entry name" value="CS"/>
    <property type="match status" value="1"/>
</dbReference>
<feature type="region of interest" description="Disordered" evidence="9">
    <location>
        <begin position="289"/>
        <end position="311"/>
    </location>
</feature>
<proteinExistence type="predicted"/>
<dbReference type="SMART" id="SM00333">
    <property type="entry name" value="TUDOR"/>
    <property type="match status" value="2"/>
</dbReference>
<feature type="compositionally biased region" description="Low complexity" evidence="9">
    <location>
        <begin position="364"/>
        <end position="377"/>
    </location>
</feature>
<dbReference type="Pfam" id="PF00567">
    <property type="entry name" value="TUDOR"/>
    <property type="match status" value="3"/>
</dbReference>
<evidence type="ECO:0000259" key="10">
    <source>
        <dbReference type="PROSITE" id="PS50304"/>
    </source>
</evidence>
<reference evidence="13" key="1">
    <citation type="submission" date="2014-01" db="EMBL/GenBank/DDBJ databases">
        <title>The Genome Sequence of Anopheles farauti FAR1 (V2).</title>
        <authorList>
            <consortium name="The Broad Institute Genomics Platform"/>
            <person name="Neafsey D.E."/>
            <person name="Besansky N."/>
            <person name="Howell P."/>
            <person name="Walton C."/>
            <person name="Young S.K."/>
            <person name="Zeng Q."/>
            <person name="Gargeya S."/>
            <person name="Fitzgerald M."/>
            <person name="Haas B."/>
            <person name="Abouelleil A."/>
            <person name="Allen A.W."/>
            <person name="Alvarado L."/>
            <person name="Arachchi H.M."/>
            <person name="Berlin A.M."/>
            <person name="Chapman S.B."/>
            <person name="Gainer-Dewar J."/>
            <person name="Goldberg J."/>
            <person name="Griggs A."/>
            <person name="Gujja S."/>
            <person name="Hansen M."/>
            <person name="Howarth C."/>
            <person name="Imamovic A."/>
            <person name="Ireland A."/>
            <person name="Larimer J."/>
            <person name="McCowan C."/>
            <person name="Murphy C."/>
            <person name="Pearson M."/>
            <person name="Poon T.W."/>
            <person name="Priest M."/>
            <person name="Roberts A."/>
            <person name="Saif S."/>
            <person name="Shea T."/>
            <person name="Sisk P."/>
            <person name="Sykes S."/>
            <person name="Wortman J."/>
            <person name="Nusbaum C."/>
            <person name="Birren B."/>
        </authorList>
    </citation>
    <scope>NUCLEOTIDE SEQUENCE [LARGE SCALE GENOMIC DNA]</scope>
    <source>
        <strain evidence="13">FAR1</strain>
    </source>
</reference>
<dbReference type="GO" id="GO:0042078">
    <property type="term" value="P:germ-line stem cell division"/>
    <property type="evidence" value="ECO:0007669"/>
    <property type="project" value="TreeGrafter"/>
</dbReference>
<feature type="region of interest" description="Disordered" evidence="9">
    <location>
        <begin position="1294"/>
        <end position="1352"/>
    </location>
</feature>
<evidence type="ECO:0000256" key="4">
    <source>
        <dbReference type="ARBA" id="ARBA00022801"/>
    </source>
</evidence>
<dbReference type="InterPro" id="IPR035437">
    <property type="entry name" value="SNase_OB-fold_sf"/>
</dbReference>
<evidence type="ECO:0000313" key="13">
    <source>
        <dbReference type="Proteomes" id="UP000075886"/>
    </source>
</evidence>
<dbReference type="CDD" id="cd06463">
    <property type="entry name" value="p23_like"/>
    <property type="match status" value="1"/>
</dbReference>
<keyword evidence="5" id="KW-0347">Helicase</keyword>
<feature type="compositionally biased region" description="Polar residues" evidence="9">
    <location>
        <begin position="1303"/>
        <end position="1313"/>
    </location>
</feature>
<dbReference type="InterPro" id="IPR007052">
    <property type="entry name" value="CS_dom"/>
</dbReference>
<dbReference type="GO" id="GO:0003724">
    <property type="term" value="F:RNA helicase activity"/>
    <property type="evidence" value="ECO:0007669"/>
    <property type="project" value="UniProtKB-EC"/>
</dbReference>
<dbReference type="Gene3D" id="3.40.50.300">
    <property type="entry name" value="P-loop containing nucleotide triphosphate hydrolases"/>
    <property type="match status" value="2"/>
</dbReference>
<sequence length="1878" mass="210214">MENQIVITYFVHPHKFWYKPSRAGIKKKELRQLQVAVDEYCEEHYQQDRKNEPYEPILGEVVTFYDPIQERWLRCNVAGLSDDGKGLRKYRLWSIDEGMPREASIEQLKPLPDYLQDKTTTNVKRGALKNILPVVCVYDPLQEQLCKRECPSWNVSANMMLKSFIDGAQQMRFENVLSCTVGGAAIDFGDLLFVTTTSKTFNAANILSEASHGLIVESRYFIAQISESDAFGSSQGSTVGDQPDSTNSSKVELDQPASVRCEVSESDFDESASMIGPAKRQQQRVAIAASVKSPSRTISSTPTTSPDVKKSLTLAQKLQQKIDKAAMSGAKTDRSPSNLSSQGSLIARTPTEGGTSPRVTKQEAPSSVSSAMSASSKSNILEQIRHDKHSLTYDVGLPEPIEHELMEAAKTAAQPEPPKPLDPSKPVDLPKPTEKPTEKPAEKLAEKPAAKPGAGAMKNMLMQRIARAKAASAEKSVVPATKGDEKLPPTPPLAAPEIPNSASSASPVARFFPAGVTLNMPKNTGPTVQSNAELKRFETLIQEEKCIFSRRHHYRVLVHGMKVPTPIEKIASANFSPAVHEELKQQGFTTLQRLQAYAWPHIMRGNSFICVNTGGTGKTFAFLPAVCSTVKRQIEEPLVKPVAGPVAIIVCHTSREVQRLSYFCRKMLRPEVNPHLAVLECYGIRDVTKTCIMPHFASELQLLCKNCDSRELQMIVTSSYWMPTMGKFFQRYQNMLICIGAFLEAAVYAKAEFHLRLARGDERKQMELIRYIKAHDYRTERTIVFCNDNDDLGPIVEALKNNSINHFVCNERMVLQQHAGFSNWDQLLPGDMVVFVCCDAVLGDLLVSKAQHIVHYSLPATWSTFTRRFASSFGYYECPYLPAGEGSEGKGRPSSMVLLNENNNEQLPKLIDFLELHKRSVPDELIKLAQNIRTFQEHARVVEGRAVSLLCTNVLGFAVCRNARTCVYRHNFTLDDIAPHTVPRSGALKMKICHVFSPAHFAVRLEAHRSPGGTSWTVLNDTKQYLLQDIVMQAHFANVDRHQMHGEPRRNELCAVFHEQNYWRCRIINYDDTSTMNCEVQLLLIDIGRLVHVKSASLLHLPEKFTSLPDQAMNVRIAGVVPHDYEQDWDKTSTVTVRRWIENYETRPNCHIQGNVLLALKDTVWVDELCLVEQLEGVRTSVTVEKVRASIISKQFGVGDRESFEQLRKLVLDCEKLGMESLRREVIEMERERSSENDDGASRLDELDEVELHGVKEPSVPDVFPAVAAAISPVGQERTTTVGRLQRILQKKTLKTDVDVQEESPNSSATLKDSSMEADPEADTGTVASPTNINDEPEKRNEIPPNLMPIEADNTLSSASSFELISGGQEKAVTPKTAASQAYQFDSFVIGDSYNVIIGHYLKPDDFYVYRCDRIREVDAIVKEFTKDESKLVPLEDPRVGQHCLVRQDNFYHRGRIISVVPSSSATEAASVEVFFLDFGGIYECNELFAASDDVLRGVPFLAIKGSFAHIQPPGGENEWSTRVSDDIYDKWLEKHNLGTMFASVTRVLPWVDDQDRIDGCHKYEMLLCDSNSKDLYSIVSDIVYDGLAIWMRRDEDGNAVMSGFNSIVDGDDENDDDDGNSFTQVNFTHEELMAMLNKIEKPRNGNSSNVRAIEPARIEEVPVKSDEPSATLTEVTPKTAAANKKSSDDTTDDEKEVKKSLERRRKQQVILPRLQSDYRFPQTVWQQDSFFVVLRVHAPDVTRYDLRVTVQSLLLQFVKEDDGQRCLLPLNLFGPIEPRHTVHEIRGLWIVVRLLKLVPSLRWPTLQTHSSKVPWLKALTGTGGDDSGTEGGLLKENVWDGLTPAHLDSPVDTTSSGNEEDLDSDLEDEDGVFLALK</sequence>
<dbReference type="CDD" id="cd20435">
    <property type="entry name" value="Tudor_TDRD12_rpt2"/>
    <property type="match status" value="1"/>
</dbReference>
<keyword evidence="6" id="KW-0067">ATP-binding</keyword>
<feature type="compositionally biased region" description="Low complexity" evidence="9">
    <location>
        <begin position="293"/>
        <end position="306"/>
    </location>
</feature>
<evidence type="ECO:0000256" key="7">
    <source>
        <dbReference type="ARBA" id="ARBA00047984"/>
    </source>
</evidence>
<dbReference type="EC" id="3.6.4.13" evidence="1"/>
<feature type="domain" description="Tudor" evidence="10">
    <location>
        <begin position="1437"/>
        <end position="1500"/>
    </location>
</feature>
<dbReference type="PANTHER" id="PTHR22655:SF2">
    <property type="entry name" value="ATP-DEPENDENT RNA HELICASE TDRD12-RELATED"/>
    <property type="match status" value="1"/>
</dbReference>
<feature type="compositionally biased region" description="Acidic residues" evidence="9">
    <location>
        <begin position="1610"/>
        <end position="1620"/>
    </location>
</feature>
<dbReference type="SUPFAM" id="SSF52540">
    <property type="entry name" value="P-loop containing nucleoside triphosphate hydrolases"/>
    <property type="match status" value="2"/>
</dbReference>
<evidence type="ECO:0000256" key="8">
    <source>
        <dbReference type="SAM" id="Coils"/>
    </source>
</evidence>
<feature type="compositionally biased region" description="Acidic residues" evidence="9">
    <location>
        <begin position="1859"/>
        <end position="1872"/>
    </location>
</feature>
<name>A0A182QK13_9DIPT</name>
<dbReference type="Gene3D" id="2.40.50.90">
    <property type="match status" value="1"/>
</dbReference>
<accession>A0A182QK13</accession>
<evidence type="ECO:0000256" key="6">
    <source>
        <dbReference type="ARBA" id="ARBA00022840"/>
    </source>
</evidence>
<dbReference type="GO" id="GO:0016787">
    <property type="term" value="F:hydrolase activity"/>
    <property type="evidence" value="ECO:0007669"/>
    <property type="project" value="UniProtKB-KW"/>
</dbReference>
<dbReference type="STRING" id="69004.A0A182QK13"/>
<keyword evidence="13" id="KW-1185">Reference proteome</keyword>
<reference evidence="12" key="2">
    <citation type="submission" date="2020-05" db="UniProtKB">
        <authorList>
            <consortium name="EnsemblMetazoa"/>
        </authorList>
    </citation>
    <scope>IDENTIFICATION</scope>
    <source>
        <strain evidence="12">FAR1</strain>
    </source>
</reference>
<evidence type="ECO:0000256" key="1">
    <source>
        <dbReference type="ARBA" id="ARBA00012552"/>
    </source>
</evidence>
<evidence type="ECO:0000313" key="12">
    <source>
        <dbReference type="EnsemblMetazoa" id="AFAF011824-PA"/>
    </source>
</evidence>
<dbReference type="InterPro" id="IPR008978">
    <property type="entry name" value="HSP20-like_chaperone"/>
</dbReference>
<dbReference type="InterPro" id="IPR027417">
    <property type="entry name" value="P-loop_NTPase"/>
</dbReference>
<feature type="region of interest" description="Disordered" evidence="9">
    <location>
        <begin position="1844"/>
        <end position="1878"/>
    </location>
</feature>
<keyword evidence="8" id="KW-0175">Coiled coil</keyword>
<dbReference type="PROSITE" id="PS50304">
    <property type="entry name" value="TUDOR"/>
    <property type="match status" value="1"/>
</dbReference>
<feature type="coiled-coil region" evidence="8">
    <location>
        <begin position="1212"/>
        <end position="1239"/>
    </location>
</feature>
<evidence type="ECO:0000259" key="11">
    <source>
        <dbReference type="PROSITE" id="PS51203"/>
    </source>
</evidence>
<feature type="region of interest" description="Disordered" evidence="9">
    <location>
        <begin position="410"/>
        <end position="455"/>
    </location>
</feature>
<keyword evidence="3" id="KW-0547">Nucleotide-binding</keyword>
<dbReference type="EnsemblMetazoa" id="AFAF011824-RA">
    <property type="protein sequence ID" value="AFAF011824-PA"/>
    <property type="gene ID" value="AFAF011824"/>
</dbReference>
<feature type="region of interest" description="Disordered" evidence="9">
    <location>
        <begin position="1660"/>
        <end position="1702"/>
    </location>
</feature>
<dbReference type="GO" id="GO:0005737">
    <property type="term" value="C:cytoplasm"/>
    <property type="evidence" value="ECO:0007669"/>
    <property type="project" value="UniProtKB-ARBA"/>
</dbReference>
<evidence type="ECO:0000256" key="5">
    <source>
        <dbReference type="ARBA" id="ARBA00022806"/>
    </source>
</evidence>
<dbReference type="GO" id="GO:0005524">
    <property type="term" value="F:ATP binding"/>
    <property type="evidence" value="ECO:0007669"/>
    <property type="project" value="UniProtKB-KW"/>
</dbReference>
<protein>
    <recommendedName>
        <fullName evidence="1">RNA helicase</fullName>
        <ecNumber evidence="1">3.6.4.13</ecNumber>
    </recommendedName>
</protein>
<dbReference type="SUPFAM" id="SSF49764">
    <property type="entry name" value="HSP20-like chaperones"/>
    <property type="match status" value="1"/>
</dbReference>
<dbReference type="Gene3D" id="2.60.40.790">
    <property type="match status" value="1"/>
</dbReference>
<dbReference type="InterPro" id="IPR002999">
    <property type="entry name" value="Tudor"/>
</dbReference>
<dbReference type="EMBL" id="AXCN02002034">
    <property type="status" value="NOT_ANNOTATED_CDS"/>
    <property type="molecule type" value="Genomic_DNA"/>
</dbReference>
<organism evidence="12 13">
    <name type="scientific">Anopheles farauti</name>
    <dbReference type="NCBI Taxonomy" id="69004"/>
    <lineage>
        <taxon>Eukaryota</taxon>
        <taxon>Metazoa</taxon>
        <taxon>Ecdysozoa</taxon>
        <taxon>Arthropoda</taxon>
        <taxon>Hexapoda</taxon>
        <taxon>Insecta</taxon>
        <taxon>Pterygota</taxon>
        <taxon>Neoptera</taxon>
        <taxon>Endopterygota</taxon>
        <taxon>Diptera</taxon>
        <taxon>Nematocera</taxon>
        <taxon>Culicoidea</taxon>
        <taxon>Culicidae</taxon>
        <taxon>Anophelinae</taxon>
        <taxon>Anopheles</taxon>
    </lineage>
</organism>
<feature type="domain" description="CS" evidence="11">
    <location>
        <begin position="1719"/>
        <end position="1808"/>
    </location>
</feature>
<dbReference type="SUPFAM" id="SSF63748">
    <property type="entry name" value="Tudor/PWWP/MBT"/>
    <property type="match status" value="2"/>
</dbReference>
<feature type="region of interest" description="Disordered" evidence="9">
    <location>
        <begin position="323"/>
        <end position="377"/>
    </location>
</feature>